<evidence type="ECO:0000256" key="7">
    <source>
        <dbReference type="ARBA" id="ARBA00022771"/>
    </source>
</evidence>
<feature type="compositionally biased region" description="Basic and acidic residues" evidence="17">
    <location>
        <begin position="604"/>
        <end position="615"/>
    </location>
</feature>
<keyword evidence="4" id="KW-0158">Chromosome</keyword>
<dbReference type="GO" id="GO:0003677">
    <property type="term" value="F:DNA binding"/>
    <property type="evidence" value="ECO:0007669"/>
    <property type="project" value="UniProtKB-KW"/>
</dbReference>
<dbReference type="InterPro" id="IPR044574">
    <property type="entry name" value="ARIP4-like"/>
</dbReference>
<dbReference type="Pfam" id="PF00176">
    <property type="entry name" value="SNF2-rel_dom"/>
    <property type="match status" value="1"/>
</dbReference>
<dbReference type="PANTHER" id="PTHR45797:SF3">
    <property type="entry name" value="TRANSCRIPTIONAL REGULATOR ATRX HOMOLOG"/>
    <property type="match status" value="1"/>
</dbReference>
<dbReference type="Gene3D" id="3.30.40.10">
    <property type="entry name" value="Zinc/RING finger domain, C3HC4 (zinc finger)"/>
    <property type="match status" value="1"/>
</dbReference>
<dbReference type="GO" id="GO:0005524">
    <property type="term" value="F:ATP binding"/>
    <property type="evidence" value="ECO:0007669"/>
    <property type="project" value="UniProtKB-KW"/>
</dbReference>
<dbReference type="InterPro" id="IPR038718">
    <property type="entry name" value="SNF2-like_sf"/>
</dbReference>
<evidence type="ECO:0000256" key="8">
    <source>
        <dbReference type="ARBA" id="ARBA00022801"/>
    </source>
</evidence>
<keyword evidence="6" id="KW-0547">Nucleotide-binding</keyword>
<feature type="region of interest" description="Disordered" evidence="17">
    <location>
        <begin position="513"/>
        <end position="543"/>
    </location>
</feature>
<feature type="compositionally biased region" description="Basic and acidic residues" evidence="17">
    <location>
        <begin position="739"/>
        <end position="753"/>
    </location>
</feature>
<feature type="compositionally biased region" description="Basic residues" evidence="17">
    <location>
        <begin position="702"/>
        <end position="714"/>
    </location>
</feature>
<keyword evidence="5" id="KW-0479">Metal-binding</keyword>
<evidence type="ECO:0000256" key="10">
    <source>
        <dbReference type="ARBA" id="ARBA00022833"/>
    </source>
</evidence>
<dbReference type="SMART" id="SM00487">
    <property type="entry name" value="DEXDc"/>
    <property type="match status" value="1"/>
</dbReference>
<reference evidence="21" key="1">
    <citation type="submission" date="2020-08" db="EMBL/GenBank/DDBJ databases">
        <title>Multicomponent nature underlies the extraordinary mechanical properties of spider dragline silk.</title>
        <authorList>
            <person name="Kono N."/>
            <person name="Nakamura H."/>
            <person name="Mori M."/>
            <person name="Yoshida Y."/>
            <person name="Ohtoshi R."/>
            <person name="Malay A.D."/>
            <person name="Moran D.A.P."/>
            <person name="Tomita M."/>
            <person name="Numata K."/>
            <person name="Arakawa K."/>
        </authorList>
    </citation>
    <scope>NUCLEOTIDE SEQUENCE</scope>
</reference>
<keyword evidence="10" id="KW-0862">Zinc</keyword>
<dbReference type="InterPro" id="IPR041430">
    <property type="entry name" value="ADD_ATRX"/>
</dbReference>
<evidence type="ECO:0000313" key="22">
    <source>
        <dbReference type="Proteomes" id="UP000886998"/>
    </source>
</evidence>
<dbReference type="InterPro" id="IPR025766">
    <property type="entry name" value="ADD"/>
</dbReference>
<feature type="coiled-coil region" evidence="16">
    <location>
        <begin position="268"/>
        <end position="298"/>
    </location>
</feature>
<evidence type="ECO:0000256" key="15">
    <source>
        <dbReference type="ARBA" id="ARBA00031106"/>
    </source>
</evidence>
<feature type="compositionally biased region" description="Basic residues" evidence="17">
    <location>
        <begin position="530"/>
        <end position="543"/>
    </location>
</feature>
<dbReference type="GO" id="GO:0004386">
    <property type="term" value="F:helicase activity"/>
    <property type="evidence" value="ECO:0007669"/>
    <property type="project" value="UniProtKB-KW"/>
</dbReference>
<dbReference type="EMBL" id="BMAV01014444">
    <property type="protein sequence ID" value="GFY62877.1"/>
    <property type="molecule type" value="Genomic_DNA"/>
</dbReference>
<dbReference type="GO" id="GO:0008270">
    <property type="term" value="F:zinc ion binding"/>
    <property type="evidence" value="ECO:0007669"/>
    <property type="project" value="UniProtKB-KW"/>
</dbReference>
<evidence type="ECO:0000256" key="13">
    <source>
        <dbReference type="ARBA" id="ARBA00023125"/>
    </source>
</evidence>
<keyword evidence="12" id="KW-0779">Telomere</keyword>
<dbReference type="PROSITE" id="PS51192">
    <property type="entry name" value="HELICASE_ATP_BIND_1"/>
    <property type="match status" value="1"/>
</dbReference>
<evidence type="ECO:0000256" key="6">
    <source>
        <dbReference type="ARBA" id="ARBA00022741"/>
    </source>
</evidence>
<keyword evidence="9" id="KW-0347">Helicase</keyword>
<feature type="compositionally biased region" description="Basic and acidic residues" evidence="17">
    <location>
        <begin position="723"/>
        <end position="732"/>
    </location>
</feature>
<accession>A0A8X6Y067</accession>
<evidence type="ECO:0000259" key="18">
    <source>
        <dbReference type="PROSITE" id="PS51192"/>
    </source>
</evidence>
<dbReference type="SUPFAM" id="SSF57903">
    <property type="entry name" value="FYVE/PHD zinc finger"/>
    <property type="match status" value="1"/>
</dbReference>
<dbReference type="Proteomes" id="UP000886998">
    <property type="component" value="Unassembled WGS sequence"/>
</dbReference>
<keyword evidence="11" id="KW-0067">ATP-binding</keyword>
<dbReference type="InterPro" id="IPR001650">
    <property type="entry name" value="Helicase_C-like"/>
</dbReference>
<comment type="subcellular location">
    <subcellularLocation>
        <location evidence="2">Chromosome</location>
        <location evidence="2">Telomere</location>
    </subcellularLocation>
    <subcellularLocation>
        <location evidence="1">Nucleus</location>
    </subcellularLocation>
</comment>
<feature type="region of interest" description="Disordered" evidence="17">
    <location>
        <begin position="597"/>
        <end position="807"/>
    </location>
</feature>
<evidence type="ECO:0000256" key="11">
    <source>
        <dbReference type="ARBA" id="ARBA00022840"/>
    </source>
</evidence>
<evidence type="ECO:0000256" key="1">
    <source>
        <dbReference type="ARBA" id="ARBA00004123"/>
    </source>
</evidence>
<evidence type="ECO:0000313" key="21">
    <source>
        <dbReference type="EMBL" id="GFY62877.1"/>
    </source>
</evidence>
<comment type="similarity">
    <text evidence="3">Belongs to the SNF2/RAD54 helicase family.</text>
</comment>
<keyword evidence="22" id="KW-1185">Reference proteome</keyword>
<dbReference type="CDD" id="cd18793">
    <property type="entry name" value="SF2_C_SNF"/>
    <property type="match status" value="1"/>
</dbReference>
<dbReference type="InterPro" id="IPR013083">
    <property type="entry name" value="Znf_RING/FYVE/PHD"/>
</dbReference>
<feature type="region of interest" description="Disordered" evidence="17">
    <location>
        <begin position="1228"/>
        <end position="1250"/>
    </location>
</feature>
<name>A0A8X6Y067_9ARAC</name>
<dbReference type="CDD" id="cd11726">
    <property type="entry name" value="ADDz_ATRX"/>
    <property type="match status" value="1"/>
</dbReference>
<dbReference type="PANTHER" id="PTHR45797">
    <property type="entry name" value="RAD54-LIKE"/>
    <property type="match status" value="1"/>
</dbReference>
<feature type="domain" description="Helicase C-terminal" evidence="19">
    <location>
        <begin position="1301"/>
        <end position="1480"/>
    </location>
</feature>
<keyword evidence="7" id="KW-0863">Zinc-finger</keyword>
<dbReference type="InterPro" id="IPR049730">
    <property type="entry name" value="SNF2/RAD54-like_C"/>
</dbReference>
<keyword evidence="13" id="KW-0238">DNA-binding</keyword>
<dbReference type="SUPFAM" id="SSF52540">
    <property type="entry name" value="P-loop containing nucleoside triphosphate hydrolases"/>
    <property type="match status" value="2"/>
</dbReference>
<organism evidence="21 22">
    <name type="scientific">Trichonephila inaurata madagascariensis</name>
    <dbReference type="NCBI Taxonomy" id="2747483"/>
    <lineage>
        <taxon>Eukaryota</taxon>
        <taxon>Metazoa</taxon>
        <taxon>Ecdysozoa</taxon>
        <taxon>Arthropoda</taxon>
        <taxon>Chelicerata</taxon>
        <taxon>Arachnida</taxon>
        <taxon>Araneae</taxon>
        <taxon>Araneomorphae</taxon>
        <taxon>Entelegynae</taxon>
        <taxon>Araneoidea</taxon>
        <taxon>Nephilidae</taxon>
        <taxon>Trichonephila</taxon>
        <taxon>Trichonephila inaurata</taxon>
    </lineage>
</organism>
<evidence type="ECO:0000256" key="14">
    <source>
        <dbReference type="ARBA" id="ARBA00023242"/>
    </source>
</evidence>
<feature type="domain" description="Helicase ATP-binding" evidence="18">
    <location>
        <begin position="900"/>
        <end position="1090"/>
    </location>
</feature>
<dbReference type="Pfam" id="PF00271">
    <property type="entry name" value="Helicase_C"/>
    <property type="match status" value="1"/>
</dbReference>
<feature type="domain" description="PHD-type" evidence="20">
    <location>
        <begin position="56"/>
        <end position="191"/>
    </location>
</feature>
<feature type="region of interest" description="Disordered" evidence="17">
    <location>
        <begin position="361"/>
        <end position="384"/>
    </location>
</feature>
<dbReference type="OrthoDB" id="21111at2759"/>
<dbReference type="SMART" id="SM00490">
    <property type="entry name" value="HELICc"/>
    <property type="match status" value="1"/>
</dbReference>
<dbReference type="Pfam" id="PF17981">
    <property type="entry name" value="ADD_ATRX"/>
    <property type="match status" value="1"/>
</dbReference>
<evidence type="ECO:0000256" key="3">
    <source>
        <dbReference type="ARBA" id="ARBA00007025"/>
    </source>
</evidence>
<dbReference type="GO" id="GO:0005634">
    <property type="term" value="C:nucleus"/>
    <property type="evidence" value="ECO:0007669"/>
    <property type="project" value="UniProtKB-SubCell"/>
</dbReference>
<evidence type="ECO:0000256" key="2">
    <source>
        <dbReference type="ARBA" id="ARBA00004574"/>
    </source>
</evidence>
<evidence type="ECO:0000259" key="20">
    <source>
        <dbReference type="PROSITE" id="PS51533"/>
    </source>
</evidence>
<keyword evidence="14" id="KW-0539">Nucleus</keyword>
<evidence type="ECO:0000256" key="12">
    <source>
        <dbReference type="ARBA" id="ARBA00022895"/>
    </source>
</evidence>
<gene>
    <name evidence="21" type="primary">ATRX</name>
    <name evidence="21" type="ORF">TNIN_176091</name>
</gene>
<evidence type="ECO:0000256" key="5">
    <source>
        <dbReference type="ARBA" id="ARBA00022723"/>
    </source>
</evidence>
<dbReference type="InterPro" id="IPR027417">
    <property type="entry name" value="P-loop_NTPase"/>
</dbReference>
<keyword evidence="8" id="KW-0378">Hydrolase</keyword>
<dbReference type="GO" id="GO:0016887">
    <property type="term" value="F:ATP hydrolysis activity"/>
    <property type="evidence" value="ECO:0007669"/>
    <property type="project" value="InterPro"/>
</dbReference>
<proteinExistence type="inferred from homology"/>
<dbReference type="InterPro" id="IPR014001">
    <property type="entry name" value="Helicase_ATP-bd"/>
</dbReference>
<feature type="compositionally biased region" description="Low complexity" evidence="17">
    <location>
        <begin position="627"/>
        <end position="639"/>
    </location>
</feature>
<sequence>MIFLIPSFSGVSVKILPLPGFRPSLLDLLRELYASEEPLIEVPHISGNEYIRKSQISNMDIRGMVVRCTSCLHQINHHDPDKVKKHVRLNVIVCNDCSEFYGSGEFSQDESGNYNYCAWCGNGGKLFLCDYCPNTFCSTCVRRNFGRAAVSEMSKEGWKCYMCQPEKLKSKVAFCDLILEYCKIKQDKKDKKTDSILAIKQNGTQNWTETHDWVLSAFDAANDTCKSFHKRLEKLRNIGMSQSKSLKHIIKKFEDIVNNHRGELNLVIKSLSRQYNSYLEAKKKCEEQKEVKNNLDKTDLNKELNNDKHKINGLDVSVDDKLNEEVLSGDGDKSKIIEDNFRAKLSLLNVSDSSLSGDELKVSNVGSTEDKTGKVGTEDKTGKVGTEDKTVKVGTEDKTVKVGTEDKTVKVGTEDETGKVGIEDKTDKIGTEDKIEKEERKFETPKTKDTLDINDENINISDSDMAKNVTIQEKKKESDSDSSFKISFKNKAAKKSVNRKLCFNSASDELASSESSIILSSGSDGDKKSKMLRKKLVKSRPKIHKTVDCNDPKLQMKTSVVLEKCDELLVNGETTVKIPEYLILEEMDKEIDALLREPKKKTFRDKMPKDPEKAPKKVKAPRKKIISESSSSICLTSSGEETEPNMKLSKFNKEAGDANTAAKNEILNSDLSIFSDEDSEPQKKKSKKKKVHSGSSDDFQPKKKKKYDKLLHKRLISDDDDDKDQKTGERKPSTKRRTVASDDSKSERKKSDSDTTTTDSEELKPNKKKRRKRIKKAANSSSSDEKSKEDGASQSTPGKGRKNIKKILAKEDLTVETKEAQNLEKERRKRVQERQKLYNIITDTSADGNEVITRKMVLEIDPDSKEEIVEIHPDIVEKLKPHQVNGVKFMWECTIESVKRLEKEPGSGCILAHCMGLGKTLQVIAFLHTCLTNKLVKKHIKTAMVICPYNTVLNWSREFDHWLKLVEGDDILVHELTVAKDNYTRLDILNYWKRDGGVLIISYDLFRRLASSKKITKLSSKSRNKILEHLVDPGPDIVICDEGHILKNVNSAISKACALIASERRIVLTGTPLQNNLLEYHCMLSFVKPHLLGTPKEFRNRFVNPIMNGQYDDSNEYDVKRMKKRIHILHKLLGGCVQRCDYSALTKFLPPKHEFVISVKLSETQIKMYRWYLDNLSRAKTEVKIQGSSLFMDYNVLRNLCTHPFIVRTSFERLERRKFLKEDHESDFINDGSEESQSTPSKSEDSEAEEVVKIYKTRSRRNESGIESSEESDNNEEKHWYDDFISEEDKHNIEISGKIILLVDILKECEAIGDKVIVFSQSLLTFDLLEDLLSFLDQQPVSEEDKQRDVRNSWSKNVDYFRMDGSTSAEFRKQYIDHFNDPANDRARLFLVSTKAGGLGTNLVGANRVIMLDASWNPSHDVQAIFRVYRFGQKKPVYIYRLLAQGTMEEKIYDRQVTKLSLSIRVVDEQQIDRHFNAAELAELYNFEPESQPNRPTPIVPKDTLLAEMLIKHTDWIVTYHEHDSLLQNETEEDLTEEERKAAWAEYENEREGRFVQNEEMPFDEDMNEFCKEPDFTEANYDGSLIPPVKTMIENIISRLKLKYPVSSTAELRKKLLSSLFGLRAVFQEKHLKILRMKQEYVAKGSVPVVVNKYLEELNGVVKNLTTHYENVSVMVTQDNKAAIQAHIQQQQSQQAHLQQQSYQAQNQRFIGTKPPFAQYNVFTNRPSGVPYAQLRQQYIPRYGQPFTNANVAFNNMVAGMNLKQANPPWNQAQANAQAYATFAEALKHARKPVNIATSNVSKPQTVVTEVDKDEPISNNQKTNPHSTVVIEEIE</sequence>
<evidence type="ECO:0000256" key="16">
    <source>
        <dbReference type="SAM" id="Coils"/>
    </source>
</evidence>
<keyword evidence="16" id="KW-0175">Coiled coil</keyword>
<dbReference type="GO" id="GO:0010468">
    <property type="term" value="P:regulation of gene expression"/>
    <property type="evidence" value="ECO:0007669"/>
    <property type="project" value="UniProtKB-ARBA"/>
</dbReference>
<comment type="caution">
    <text evidence="21">The sequence shown here is derived from an EMBL/GenBank/DDBJ whole genome shotgun (WGS) entry which is preliminary data.</text>
</comment>
<feature type="compositionally biased region" description="Basic and acidic residues" evidence="17">
    <location>
        <begin position="368"/>
        <end position="384"/>
    </location>
</feature>
<dbReference type="PROSITE" id="PS51194">
    <property type="entry name" value="HELICASE_CTER"/>
    <property type="match status" value="1"/>
</dbReference>
<feature type="compositionally biased region" description="Basic residues" evidence="17">
    <location>
        <begin position="766"/>
        <end position="776"/>
    </location>
</feature>
<feature type="region of interest" description="Disordered" evidence="17">
    <location>
        <begin position="464"/>
        <end position="483"/>
    </location>
</feature>
<evidence type="ECO:0000256" key="9">
    <source>
        <dbReference type="ARBA" id="ARBA00022806"/>
    </source>
</evidence>
<feature type="compositionally biased region" description="Polar residues" evidence="17">
    <location>
        <begin position="1817"/>
        <end position="1827"/>
    </location>
</feature>
<evidence type="ECO:0000259" key="19">
    <source>
        <dbReference type="PROSITE" id="PS51194"/>
    </source>
</evidence>
<evidence type="ECO:0000256" key="17">
    <source>
        <dbReference type="SAM" id="MobiDB-lite"/>
    </source>
</evidence>
<protein>
    <recommendedName>
        <fullName evidence="15">ATP-dependent helicase ATRX</fullName>
    </recommendedName>
</protein>
<dbReference type="InterPro" id="IPR000330">
    <property type="entry name" value="SNF2_N"/>
</dbReference>
<evidence type="ECO:0000256" key="4">
    <source>
        <dbReference type="ARBA" id="ARBA00022454"/>
    </source>
</evidence>
<dbReference type="GO" id="GO:0000781">
    <property type="term" value="C:chromosome, telomeric region"/>
    <property type="evidence" value="ECO:0007669"/>
    <property type="project" value="UniProtKB-SubCell"/>
</dbReference>
<dbReference type="InterPro" id="IPR011011">
    <property type="entry name" value="Znf_FYVE_PHD"/>
</dbReference>
<feature type="compositionally biased region" description="Low complexity" evidence="17">
    <location>
        <begin position="513"/>
        <end position="523"/>
    </location>
</feature>
<dbReference type="PROSITE" id="PS51533">
    <property type="entry name" value="ADD"/>
    <property type="match status" value="1"/>
</dbReference>
<dbReference type="Gene3D" id="3.40.50.300">
    <property type="entry name" value="P-loop containing nucleotide triphosphate hydrolases"/>
    <property type="match status" value="1"/>
</dbReference>
<feature type="region of interest" description="Disordered" evidence="17">
    <location>
        <begin position="1812"/>
        <end position="1835"/>
    </location>
</feature>
<dbReference type="Gene3D" id="3.40.50.10810">
    <property type="entry name" value="Tandem AAA-ATPase domain"/>
    <property type="match status" value="1"/>
</dbReference>